<organism evidence="2 3">
    <name type="scientific">Cryptotermes secundus</name>
    <dbReference type="NCBI Taxonomy" id="105785"/>
    <lineage>
        <taxon>Eukaryota</taxon>
        <taxon>Metazoa</taxon>
        <taxon>Ecdysozoa</taxon>
        <taxon>Arthropoda</taxon>
        <taxon>Hexapoda</taxon>
        <taxon>Insecta</taxon>
        <taxon>Pterygota</taxon>
        <taxon>Neoptera</taxon>
        <taxon>Polyneoptera</taxon>
        <taxon>Dictyoptera</taxon>
        <taxon>Blattodea</taxon>
        <taxon>Blattoidea</taxon>
        <taxon>Termitoidae</taxon>
        <taxon>Kalotermitidae</taxon>
        <taxon>Cryptotermitinae</taxon>
        <taxon>Cryptotermes</taxon>
    </lineage>
</organism>
<feature type="compositionally biased region" description="Basic and acidic residues" evidence="1">
    <location>
        <begin position="22"/>
        <end position="52"/>
    </location>
</feature>
<protein>
    <submittedName>
        <fullName evidence="2">Uncharacterized protein</fullName>
    </submittedName>
</protein>
<proteinExistence type="predicted"/>
<comment type="caution">
    <text evidence="2">The sequence shown here is derived from an EMBL/GenBank/DDBJ whole genome shotgun (WGS) entry which is preliminary data.</text>
</comment>
<reference evidence="2 3" key="1">
    <citation type="submission" date="2017-12" db="EMBL/GenBank/DDBJ databases">
        <title>Hemimetabolous genomes reveal molecular basis of termite eusociality.</title>
        <authorList>
            <person name="Harrison M.C."/>
            <person name="Jongepier E."/>
            <person name="Robertson H.M."/>
            <person name="Arning N."/>
            <person name="Bitard-Feildel T."/>
            <person name="Chao H."/>
            <person name="Childers C.P."/>
            <person name="Dinh H."/>
            <person name="Doddapaneni H."/>
            <person name="Dugan S."/>
            <person name="Gowin J."/>
            <person name="Greiner C."/>
            <person name="Han Y."/>
            <person name="Hu H."/>
            <person name="Hughes D.S.T."/>
            <person name="Huylmans A.-K."/>
            <person name="Kemena C."/>
            <person name="Kremer L.P.M."/>
            <person name="Lee S.L."/>
            <person name="Lopez-Ezquerra A."/>
            <person name="Mallet L."/>
            <person name="Monroy-Kuhn J.M."/>
            <person name="Moser A."/>
            <person name="Murali S.C."/>
            <person name="Muzny D.M."/>
            <person name="Otani S."/>
            <person name="Piulachs M.-D."/>
            <person name="Poelchau M."/>
            <person name="Qu J."/>
            <person name="Schaub F."/>
            <person name="Wada-Katsumata A."/>
            <person name="Worley K.C."/>
            <person name="Xie Q."/>
            <person name="Ylla G."/>
            <person name="Poulsen M."/>
            <person name="Gibbs R.A."/>
            <person name="Schal C."/>
            <person name="Richards S."/>
            <person name="Belles X."/>
            <person name="Korb J."/>
            <person name="Bornberg-Bauer E."/>
        </authorList>
    </citation>
    <scope>NUCLEOTIDE SEQUENCE [LARGE SCALE GENOMIC DNA]</scope>
    <source>
        <tissue evidence="2">Whole body</tissue>
    </source>
</reference>
<sequence length="82" mass="9383">MPFHTESTCISNNQVPSNSSRYEQENRGADLSENPYRKSAEESVRENASEEMEKTMVCRRNVAEIHQSGETLSFVINVMNKE</sequence>
<evidence type="ECO:0000313" key="2">
    <source>
        <dbReference type="EMBL" id="PNF42191.1"/>
    </source>
</evidence>
<evidence type="ECO:0000313" key="3">
    <source>
        <dbReference type="Proteomes" id="UP000235965"/>
    </source>
</evidence>
<name>A0A2J7RMY3_9NEOP</name>
<dbReference type="InParanoid" id="A0A2J7RMY3"/>
<feature type="region of interest" description="Disordered" evidence="1">
    <location>
        <begin position="1"/>
        <end position="52"/>
    </location>
</feature>
<gene>
    <name evidence="2" type="ORF">B7P43_G06779</name>
</gene>
<accession>A0A2J7RMY3</accession>
<dbReference type="AlphaFoldDB" id="A0A2J7RMY3"/>
<keyword evidence="3" id="KW-1185">Reference proteome</keyword>
<feature type="compositionally biased region" description="Polar residues" evidence="1">
    <location>
        <begin position="1"/>
        <end position="21"/>
    </location>
</feature>
<dbReference type="Proteomes" id="UP000235965">
    <property type="component" value="Unassembled WGS sequence"/>
</dbReference>
<dbReference type="EMBL" id="NEVH01002547">
    <property type="protein sequence ID" value="PNF42191.1"/>
    <property type="molecule type" value="Genomic_DNA"/>
</dbReference>
<evidence type="ECO:0000256" key="1">
    <source>
        <dbReference type="SAM" id="MobiDB-lite"/>
    </source>
</evidence>